<accession>A0A6J6F8Y3</accession>
<evidence type="ECO:0000256" key="1">
    <source>
        <dbReference type="ARBA" id="ARBA00023054"/>
    </source>
</evidence>
<keyword evidence="2" id="KW-0233">DNA recombination</keyword>
<keyword evidence="1" id="KW-0175">Coiled coil</keyword>
<evidence type="ECO:0000256" key="2">
    <source>
        <dbReference type="ARBA" id="ARBA00023172"/>
    </source>
</evidence>
<dbReference type="AlphaFoldDB" id="A0A6J6F8Y3"/>
<dbReference type="EMBL" id="CAEZTZ010000052">
    <property type="protein sequence ID" value="CAB4584109.1"/>
    <property type="molecule type" value="Genomic_DNA"/>
</dbReference>
<protein>
    <submittedName>
        <fullName evidence="3">Unannotated protein</fullName>
    </submittedName>
</protein>
<dbReference type="GO" id="GO:0006310">
    <property type="term" value="P:DNA recombination"/>
    <property type="evidence" value="ECO:0007669"/>
    <property type="project" value="UniProtKB-KW"/>
</dbReference>
<sequence length="416" mass="45253">MIIYLAIGLVVGAVIGILVGRYVMGSSSGDAATVAGLTATNTSLLSQIDDLKSQVDALREAERLRASEESKVLERLAPVHTLLNQVEGRVREMENERKTQFRSIDDQLKQARTDGEALRTVTQGLKSALSDPNIRGHWGETQLERLLEAAGMVKGIDFITQDQIAGTDDEKGSRPDAIVKLPDGGQIIIDAKVTLTNYLRAAEETDPKQRAVLLKQHAKDVALKAKELADKKYWQRYDLSADYVILFMPTEAALAEALQVDPSIYDTALRGNVAIATPISLFTTLKSVAFLWRQHDQTNQIHEVINKTRALIDTLGKTADDVNTFAKSLGATVNNYNTFASRFENSLIGAAVAIPGVTDAAFPTLTTIDKAPRELADGKIAKANAIPRSAKEVLDLDLVVPDEQTTMDTDGEADSK</sequence>
<dbReference type="PANTHER" id="PTHR30563:SF0">
    <property type="entry name" value="DNA RECOMBINATION PROTEIN RMUC"/>
    <property type="match status" value="1"/>
</dbReference>
<organism evidence="3">
    <name type="scientific">freshwater metagenome</name>
    <dbReference type="NCBI Taxonomy" id="449393"/>
    <lineage>
        <taxon>unclassified sequences</taxon>
        <taxon>metagenomes</taxon>
        <taxon>ecological metagenomes</taxon>
    </lineage>
</organism>
<dbReference type="Pfam" id="PF02646">
    <property type="entry name" value="RmuC"/>
    <property type="match status" value="1"/>
</dbReference>
<evidence type="ECO:0000313" key="3">
    <source>
        <dbReference type="EMBL" id="CAB4584109.1"/>
    </source>
</evidence>
<dbReference type="PANTHER" id="PTHR30563">
    <property type="entry name" value="DNA RECOMBINATION PROTEIN RMUC"/>
    <property type="match status" value="1"/>
</dbReference>
<gene>
    <name evidence="3" type="ORF">UFOPK1767_00518</name>
</gene>
<dbReference type="InterPro" id="IPR003798">
    <property type="entry name" value="DNA_recombination_RmuC"/>
</dbReference>
<reference evidence="3" key="1">
    <citation type="submission" date="2020-05" db="EMBL/GenBank/DDBJ databases">
        <authorList>
            <person name="Chiriac C."/>
            <person name="Salcher M."/>
            <person name="Ghai R."/>
            <person name="Kavagutti S V."/>
        </authorList>
    </citation>
    <scope>NUCLEOTIDE SEQUENCE</scope>
</reference>
<proteinExistence type="predicted"/>
<name>A0A6J6F8Y3_9ZZZZ</name>